<dbReference type="Proteomes" id="UP001163821">
    <property type="component" value="Unassembled WGS sequence"/>
</dbReference>
<evidence type="ECO:0000313" key="5">
    <source>
        <dbReference type="EMBL" id="MCW0481993.1"/>
    </source>
</evidence>
<comment type="caution">
    <text evidence="2">Lacks conserved residue(s) required for the propagation of feature annotation.</text>
</comment>
<reference evidence="5" key="1">
    <citation type="submission" date="2022-10" db="EMBL/GenBank/DDBJ databases">
        <title>Gaoshiqiia sediminis gen. nov., sp. nov., isolated from coastal sediment.</title>
        <authorList>
            <person name="Yu W.X."/>
            <person name="Mu D.S."/>
            <person name="Du J.Z."/>
            <person name="Liang Y.Q."/>
        </authorList>
    </citation>
    <scope>NUCLEOTIDE SEQUENCE</scope>
    <source>
        <strain evidence="5">A06</strain>
    </source>
</reference>
<comment type="subunit">
    <text evidence="2">Homotetramer.</text>
</comment>
<gene>
    <name evidence="5" type="ORF">N2K84_04565</name>
</gene>
<feature type="short sequence motif" description="Important for interaction with partner proteins" evidence="2">
    <location>
        <begin position="140"/>
        <end position="145"/>
    </location>
</feature>
<dbReference type="InterPro" id="IPR011344">
    <property type="entry name" value="ssDNA-bd"/>
</dbReference>
<dbReference type="GO" id="GO:0006281">
    <property type="term" value="P:DNA repair"/>
    <property type="evidence" value="ECO:0007669"/>
    <property type="project" value="UniProtKB-UniRule"/>
</dbReference>
<evidence type="ECO:0000313" key="6">
    <source>
        <dbReference type="Proteomes" id="UP001163821"/>
    </source>
</evidence>
<dbReference type="GO" id="GO:0003697">
    <property type="term" value="F:single-stranded DNA binding"/>
    <property type="evidence" value="ECO:0007669"/>
    <property type="project" value="UniProtKB-UniRule"/>
</dbReference>
<dbReference type="GO" id="GO:0009295">
    <property type="term" value="C:nucleoid"/>
    <property type="evidence" value="ECO:0007669"/>
    <property type="project" value="TreeGrafter"/>
</dbReference>
<keyword evidence="2" id="KW-0233">DNA recombination</keyword>
<dbReference type="GO" id="GO:0006310">
    <property type="term" value="P:DNA recombination"/>
    <property type="evidence" value="ECO:0007669"/>
    <property type="project" value="UniProtKB-UniRule"/>
</dbReference>
<keyword evidence="2" id="KW-0235">DNA replication</keyword>
<evidence type="ECO:0000256" key="1">
    <source>
        <dbReference type="ARBA" id="ARBA00023125"/>
    </source>
</evidence>
<feature type="region of interest" description="Disordered" evidence="4">
    <location>
        <begin position="104"/>
        <end position="145"/>
    </location>
</feature>
<evidence type="ECO:0000256" key="4">
    <source>
        <dbReference type="SAM" id="MobiDB-lite"/>
    </source>
</evidence>
<dbReference type="SUPFAM" id="SSF50249">
    <property type="entry name" value="Nucleic acid-binding proteins"/>
    <property type="match status" value="1"/>
</dbReference>
<evidence type="ECO:0000256" key="2">
    <source>
        <dbReference type="HAMAP-Rule" id="MF_00984"/>
    </source>
</evidence>
<keyword evidence="2" id="KW-0234">DNA repair</keyword>
<name>A0AA41Y6V3_9BACT</name>
<dbReference type="RefSeq" id="WP_282590601.1">
    <property type="nucleotide sequence ID" value="NZ_JAPAAF010000004.1"/>
</dbReference>
<dbReference type="PANTHER" id="PTHR10302:SF27">
    <property type="entry name" value="SINGLE-STRANDED DNA-BINDING PROTEIN"/>
    <property type="match status" value="1"/>
</dbReference>
<dbReference type="AlphaFoldDB" id="A0AA41Y6V3"/>
<dbReference type="InterPro" id="IPR012340">
    <property type="entry name" value="NA-bd_OB-fold"/>
</dbReference>
<accession>A0AA41Y6V3</accession>
<dbReference type="NCBIfam" id="TIGR00621">
    <property type="entry name" value="ssb"/>
    <property type="match status" value="1"/>
</dbReference>
<sequence>MSVNKVLLIGNVGRDPEVRHLDKDVAVANFTLATSESYTAKNGEKVTTTEWHNIVVWRGLAKVVEQYVKKGDKLYIEGRIRTRAWDDKDGNKRYTTEIYADNMEMLGGPRGADAPGNNHAAPASQPANNVAEPDFSPSEEDDLPF</sequence>
<proteinExistence type="inferred from homology"/>
<dbReference type="PANTHER" id="PTHR10302">
    <property type="entry name" value="SINGLE-STRANDED DNA-BINDING PROTEIN"/>
    <property type="match status" value="1"/>
</dbReference>
<comment type="caution">
    <text evidence="5">The sequence shown here is derived from an EMBL/GenBank/DDBJ whole genome shotgun (WGS) entry which is preliminary data.</text>
</comment>
<keyword evidence="2" id="KW-0227">DNA damage</keyword>
<comment type="function">
    <text evidence="2">Plays an important role in DNA replication, recombination and repair. Binds to ssDNA and to an array of partner proteins to recruit them to their sites of action during DNA metabolism.</text>
</comment>
<dbReference type="CDD" id="cd04496">
    <property type="entry name" value="SSB_OBF"/>
    <property type="match status" value="1"/>
</dbReference>
<evidence type="ECO:0000256" key="3">
    <source>
        <dbReference type="PIRNR" id="PIRNR002070"/>
    </source>
</evidence>
<dbReference type="Pfam" id="PF00436">
    <property type="entry name" value="SSB"/>
    <property type="match status" value="1"/>
</dbReference>
<keyword evidence="1 2" id="KW-0238">DNA-binding</keyword>
<dbReference type="Gene3D" id="2.40.50.140">
    <property type="entry name" value="Nucleic acid-binding proteins"/>
    <property type="match status" value="1"/>
</dbReference>
<organism evidence="5 6">
    <name type="scientific">Gaoshiqia sediminis</name>
    <dbReference type="NCBI Taxonomy" id="2986998"/>
    <lineage>
        <taxon>Bacteria</taxon>
        <taxon>Pseudomonadati</taxon>
        <taxon>Bacteroidota</taxon>
        <taxon>Bacteroidia</taxon>
        <taxon>Marinilabiliales</taxon>
        <taxon>Prolixibacteraceae</taxon>
        <taxon>Gaoshiqia</taxon>
    </lineage>
</organism>
<dbReference type="GO" id="GO:0006260">
    <property type="term" value="P:DNA replication"/>
    <property type="evidence" value="ECO:0007669"/>
    <property type="project" value="UniProtKB-UniRule"/>
</dbReference>
<dbReference type="PROSITE" id="PS50935">
    <property type="entry name" value="SSB"/>
    <property type="match status" value="1"/>
</dbReference>
<dbReference type="InterPro" id="IPR000424">
    <property type="entry name" value="Primosome_PriB/ssb"/>
</dbReference>
<keyword evidence="6" id="KW-1185">Reference proteome</keyword>
<dbReference type="HAMAP" id="MF_00984">
    <property type="entry name" value="SSB"/>
    <property type="match status" value="1"/>
</dbReference>
<dbReference type="PIRSF" id="PIRSF002070">
    <property type="entry name" value="SSB"/>
    <property type="match status" value="1"/>
</dbReference>
<protein>
    <recommendedName>
        <fullName evidence="2 3">Single-stranded DNA-binding protein</fullName>
        <shortName evidence="2">SSB</shortName>
    </recommendedName>
</protein>
<dbReference type="EMBL" id="JAPAAF010000004">
    <property type="protein sequence ID" value="MCW0481993.1"/>
    <property type="molecule type" value="Genomic_DNA"/>
</dbReference>